<dbReference type="EMBL" id="MLJW01000417">
    <property type="protein sequence ID" value="OIQ87533.1"/>
    <property type="molecule type" value="Genomic_DNA"/>
</dbReference>
<name>A0A1J5RHE2_9ZZZZ</name>
<reference evidence="1" key="1">
    <citation type="submission" date="2016-10" db="EMBL/GenBank/DDBJ databases">
        <title>Sequence of Gallionella enrichment culture.</title>
        <authorList>
            <person name="Poehlein A."/>
            <person name="Muehling M."/>
            <person name="Daniel R."/>
        </authorList>
    </citation>
    <scope>NUCLEOTIDE SEQUENCE</scope>
</reference>
<gene>
    <name evidence="1" type="ORF">GALL_305830</name>
</gene>
<protein>
    <recommendedName>
        <fullName evidence="2">DNA-binding protein</fullName>
    </recommendedName>
</protein>
<dbReference type="AlphaFoldDB" id="A0A1J5RHE2"/>
<sequence length="61" mass="6931">MSKAASAPGVSLSTFSQRTGVRVEQLLHYCRVGRIEGARFDHKLWQWRIHAPAKLIVGRTR</sequence>
<proteinExistence type="predicted"/>
<accession>A0A1J5RHE2</accession>
<evidence type="ECO:0008006" key="2">
    <source>
        <dbReference type="Google" id="ProtNLM"/>
    </source>
</evidence>
<evidence type="ECO:0000313" key="1">
    <source>
        <dbReference type="EMBL" id="OIQ87533.1"/>
    </source>
</evidence>
<comment type="caution">
    <text evidence="1">The sequence shown here is derived from an EMBL/GenBank/DDBJ whole genome shotgun (WGS) entry which is preliminary data.</text>
</comment>
<organism evidence="1">
    <name type="scientific">mine drainage metagenome</name>
    <dbReference type="NCBI Taxonomy" id="410659"/>
    <lineage>
        <taxon>unclassified sequences</taxon>
        <taxon>metagenomes</taxon>
        <taxon>ecological metagenomes</taxon>
    </lineage>
</organism>